<dbReference type="EnsemblPlants" id="Kaladp0057s0119.1.v1.1">
    <property type="protein sequence ID" value="Kaladp0057s0119.1.v1.1"/>
    <property type="gene ID" value="Kaladp0057s0119.v1.1"/>
</dbReference>
<proteinExistence type="predicted"/>
<evidence type="ECO:0000313" key="2">
    <source>
        <dbReference type="Proteomes" id="UP000594263"/>
    </source>
</evidence>
<organism evidence="1 2">
    <name type="scientific">Kalanchoe fedtschenkoi</name>
    <name type="common">Lavender scallops</name>
    <name type="synonym">South American air plant</name>
    <dbReference type="NCBI Taxonomy" id="63787"/>
    <lineage>
        <taxon>Eukaryota</taxon>
        <taxon>Viridiplantae</taxon>
        <taxon>Streptophyta</taxon>
        <taxon>Embryophyta</taxon>
        <taxon>Tracheophyta</taxon>
        <taxon>Spermatophyta</taxon>
        <taxon>Magnoliopsida</taxon>
        <taxon>eudicotyledons</taxon>
        <taxon>Gunneridae</taxon>
        <taxon>Pentapetalae</taxon>
        <taxon>Saxifragales</taxon>
        <taxon>Crassulaceae</taxon>
        <taxon>Kalanchoe</taxon>
    </lineage>
</organism>
<dbReference type="Gramene" id="Kaladp0057s0119.1.v1.1">
    <property type="protein sequence ID" value="Kaladp0057s0119.1.v1.1"/>
    <property type="gene ID" value="Kaladp0057s0119.v1.1"/>
</dbReference>
<keyword evidence="2" id="KW-1185">Reference proteome</keyword>
<sequence length="78" mass="8869">MIKYARDENETELKLDSLKALFQMIRDSKERAPSHFVRLARSILLLSKGSSLSGGAECNDWAVMVMQMYKIMGTASWI</sequence>
<reference evidence="1" key="1">
    <citation type="submission" date="2021-01" db="UniProtKB">
        <authorList>
            <consortium name="EnsemblPlants"/>
        </authorList>
    </citation>
    <scope>IDENTIFICATION</scope>
</reference>
<dbReference type="AlphaFoldDB" id="A0A7N0U7W0"/>
<evidence type="ECO:0000313" key="1">
    <source>
        <dbReference type="EnsemblPlants" id="Kaladp0057s0119.1.v1.1"/>
    </source>
</evidence>
<dbReference type="Proteomes" id="UP000594263">
    <property type="component" value="Unplaced"/>
</dbReference>
<protein>
    <submittedName>
        <fullName evidence="1">Uncharacterized protein</fullName>
    </submittedName>
</protein>
<accession>A0A7N0U7W0</accession>
<name>A0A7N0U7W0_KALFE</name>